<reference evidence="1 2" key="1">
    <citation type="journal article" date="2020" name="Genomics">
        <title>Complete, high-quality genomes from long-read metagenomic sequencing of two wolf lichen thalli reveals enigmatic genome architecture.</title>
        <authorList>
            <person name="McKenzie S.K."/>
            <person name="Walston R.F."/>
            <person name="Allen J.L."/>
        </authorList>
    </citation>
    <scope>NUCLEOTIDE SEQUENCE [LARGE SCALE GENOMIC DNA]</scope>
    <source>
        <strain evidence="1">WasteWater2</strain>
    </source>
</reference>
<comment type="caution">
    <text evidence="1">The sequence shown here is derived from an EMBL/GenBank/DDBJ whole genome shotgun (WGS) entry which is preliminary data.</text>
</comment>
<gene>
    <name evidence="1" type="ORF">HO173_002389</name>
</gene>
<dbReference type="GeneID" id="59284062"/>
<dbReference type="EMBL" id="JACCJC010000005">
    <property type="protein sequence ID" value="KAF6239842.1"/>
    <property type="molecule type" value="Genomic_DNA"/>
</dbReference>
<dbReference type="Proteomes" id="UP000578531">
    <property type="component" value="Unassembled WGS sequence"/>
</dbReference>
<accession>A0A8H6L8V8</accession>
<sequence>MQLRFGTFNDSFEEIADVGRLAICMGAMVYIQENQKCLPSSMSEEDELERPDRDLIAENMKLDPRDRPMARKHLQDVWFRS</sequence>
<evidence type="ECO:0000313" key="2">
    <source>
        <dbReference type="Proteomes" id="UP000578531"/>
    </source>
</evidence>
<name>A0A8H6L8V8_9LECA</name>
<protein>
    <recommendedName>
        <fullName evidence="3">Protein kinase domain-containing protein</fullName>
    </recommendedName>
</protein>
<dbReference type="OrthoDB" id="5979581at2759"/>
<organism evidence="1 2">
    <name type="scientific">Letharia columbiana</name>
    <dbReference type="NCBI Taxonomy" id="112416"/>
    <lineage>
        <taxon>Eukaryota</taxon>
        <taxon>Fungi</taxon>
        <taxon>Dikarya</taxon>
        <taxon>Ascomycota</taxon>
        <taxon>Pezizomycotina</taxon>
        <taxon>Lecanoromycetes</taxon>
        <taxon>OSLEUM clade</taxon>
        <taxon>Lecanoromycetidae</taxon>
        <taxon>Lecanorales</taxon>
        <taxon>Lecanorineae</taxon>
        <taxon>Parmeliaceae</taxon>
        <taxon>Letharia</taxon>
    </lineage>
</organism>
<keyword evidence="2" id="KW-1185">Reference proteome</keyword>
<dbReference type="AlphaFoldDB" id="A0A8H6L8V8"/>
<proteinExistence type="predicted"/>
<dbReference type="RefSeq" id="XP_037169117.1">
    <property type="nucleotide sequence ID" value="XM_037304322.1"/>
</dbReference>
<evidence type="ECO:0008006" key="3">
    <source>
        <dbReference type="Google" id="ProtNLM"/>
    </source>
</evidence>
<evidence type="ECO:0000313" key="1">
    <source>
        <dbReference type="EMBL" id="KAF6239842.1"/>
    </source>
</evidence>